<evidence type="ECO:0000313" key="1">
    <source>
        <dbReference type="EMBL" id="QDU78267.1"/>
    </source>
</evidence>
<organism evidence="1 2">
    <name type="scientific">Bremerella volcania</name>
    <dbReference type="NCBI Taxonomy" id="2527984"/>
    <lineage>
        <taxon>Bacteria</taxon>
        <taxon>Pseudomonadati</taxon>
        <taxon>Planctomycetota</taxon>
        <taxon>Planctomycetia</taxon>
        <taxon>Pirellulales</taxon>
        <taxon>Pirellulaceae</taxon>
        <taxon>Bremerella</taxon>
    </lineage>
</organism>
<dbReference type="Proteomes" id="UP000318626">
    <property type="component" value="Chromosome"/>
</dbReference>
<dbReference type="EMBL" id="CP036289">
    <property type="protein sequence ID" value="QDU78267.1"/>
    <property type="molecule type" value="Genomic_DNA"/>
</dbReference>
<gene>
    <name evidence="1" type="ORF">Pan97_53520</name>
</gene>
<dbReference type="RefSeq" id="WP_144977950.1">
    <property type="nucleotide sequence ID" value="NZ_CP036289.1"/>
</dbReference>
<sequence length="291" mass="33955">MLDIESQMLDALDILCGCLEEPVEGLNDEVREICLNEVNDLGQRTYQHMIMPDPKLRDDLVIRHVLDRQAFPLPIAIAVERYLELYEKAPLPAHARPIIDTLPTQSELPLTRVRNIQWETFTYEASVTGRFLTWTNMLINADLANASVAERAFCQRMQPCYEQDTSSLQYKLYSRWNLADTIPEYNHEMKFPESVFLALHPNHSATDFLIHFQFMLTTWIEVNTQRRNLSLKEAVLTYCTDIPADVYQELMPPLSQIVIIDKKHQTLYHFGSDVSSVQRMMRFWQPEFAEN</sequence>
<keyword evidence="2" id="KW-1185">Reference proteome</keyword>
<dbReference type="OrthoDB" id="287242at2"/>
<reference evidence="2" key="1">
    <citation type="submission" date="2019-02" db="EMBL/GenBank/DDBJ databases">
        <title>Deep-cultivation of Planctomycetes and their phenomic and genomic characterization uncovers novel biology.</title>
        <authorList>
            <person name="Wiegand S."/>
            <person name="Jogler M."/>
            <person name="Boedeker C."/>
            <person name="Pinto D."/>
            <person name="Vollmers J."/>
            <person name="Rivas-Marin E."/>
            <person name="Kohn T."/>
            <person name="Peeters S.H."/>
            <person name="Heuer A."/>
            <person name="Rast P."/>
            <person name="Oberbeckmann S."/>
            <person name="Bunk B."/>
            <person name="Jeske O."/>
            <person name="Meyerdierks A."/>
            <person name="Storesund J.E."/>
            <person name="Kallscheuer N."/>
            <person name="Luecker S."/>
            <person name="Lage O.M."/>
            <person name="Pohl T."/>
            <person name="Merkel B.J."/>
            <person name="Hornburger P."/>
            <person name="Mueller R.-W."/>
            <person name="Bruemmer F."/>
            <person name="Labrenz M."/>
            <person name="Spormann A.M."/>
            <person name="Op den Camp H."/>
            <person name="Overmann J."/>
            <person name="Amann R."/>
            <person name="Jetten M.S.M."/>
            <person name="Mascher T."/>
            <person name="Medema M.H."/>
            <person name="Devos D.P."/>
            <person name="Kaster A.-K."/>
            <person name="Ovreas L."/>
            <person name="Rohde M."/>
            <person name="Galperin M.Y."/>
            <person name="Jogler C."/>
        </authorList>
    </citation>
    <scope>NUCLEOTIDE SEQUENCE [LARGE SCALE GENOMIC DNA]</scope>
    <source>
        <strain evidence="2">Pan97</strain>
    </source>
</reference>
<protein>
    <submittedName>
        <fullName evidence="1">Uncharacterized protein</fullName>
    </submittedName>
</protein>
<name>A0A518CGD2_9BACT</name>
<dbReference type="AlphaFoldDB" id="A0A518CGD2"/>
<proteinExistence type="predicted"/>
<accession>A0A518CGD2</accession>
<evidence type="ECO:0000313" key="2">
    <source>
        <dbReference type="Proteomes" id="UP000318626"/>
    </source>
</evidence>
<dbReference type="KEGG" id="bvo:Pan97_53520"/>